<evidence type="ECO:0000256" key="2">
    <source>
        <dbReference type="SAM" id="Phobius"/>
    </source>
</evidence>
<sequence length="93" mass="9675">MGLFGGSSDSETNQTNTQKDNSALLEGSGLNVTDGASGARGEAISILGNKNRTSMLRQEGFNFGGARKTLIEPGTALMMVGGVVLSVYLYSKK</sequence>
<name>A0A317ZGW5_9BACT</name>
<accession>A0A317ZGW5</accession>
<dbReference type="InParanoid" id="A0A317ZGW5"/>
<keyword evidence="2" id="KW-1133">Transmembrane helix</keyword>
<proteinExistence type="predicted"/>
<protein>
    <submittedName>
        <fullName evidence="3">Uncharacterized protein</fullName>
    </submittedName>
</protein>
<evidence type="ECO:0000313" key="4">
    <source>
        <dbReference type="Proteomes" id="UP000247099"/>
    </source>
</evidence>
<gene>
    <name evidence="3" type="ORF">DDZ13_06585</name>
</gene>
<evidence type="ECO:0000256" key="1">
    <source>
        <dbReference type="SAM" id="MobiDB-lite"/>
    </source>
</evidence>
<feature type="compositionally biased region" description="Polar residues" evidence="1">
    <location>
        <begin position="7"/>
        <end position="21"/>
    </location>
</feature>
<reference evidence="3 4" key="1">
    <citation type="submission" date="2018-05" db="EMBL/GenBank/DDBJ databases">
        <title>Coraliomargarita sinensis sp. nov., isolated from a marine solar saltern.</title>
        <authorList>
            <person name="Zhou L.Y."/>
        </authorList>
    </citation>
    <scope>NUCLEOTIDE SEQUENCE [LARGE SCALE GENOMIC DNA]</scope>
    <source>
        <strain evidence="3 4">WN38</strain>
    </source>
</reference>
<comment type="caution">
    <text evidence="3">The sequence shown here is derived from an EMBL/GenBank/DDBJ whole genome shotgun (WGS) entry which is preliminary data.</text>
</comment>
<organism evidence="3 4">
    <name type="scientific">Coraliomargarita sinensis</name>
    <dbReference type="NCBI Taxonomy" id="2174842"/>
    <lineage>
        <taxon>Bacteria</taxon>
        <taxon>Pseudomonadati</taxon>
        <taxon>Verrucomicrobiota</taxon>
        <taxon>Opitutia</taxon>
        <taxon>Puniceicoccales</taxon>
        <taxon>Coraliomargaritaceae</taxon>
        <taxon>Coraliomargarita</taxon>
    </lineage>
</organism>
<feature type="region of interest" description="Disordered" evidence="1">
    <location>
        <begin position="1"/>
        <end position="37"/>
    </location>
</feature>
<dbReference type="Proteomes" id="UP000247099">
    <property type="component" value="Unassembled WGS sequence"/>
</dbReference>
<keyword evidence="2" id="KW-0812">Transmembrane</keyword>
<keyword evidence="2" id="KW-0472">Membrane</keyword>
<feature type="transmembrane region" description="Helical" evidence="2">
    <location>
        <begin position="70"/>
        <end position="90"/>
    </location>
</feature>
<evidence type="ECO:0000313" key="3">
    <source>
        <dbReference type="EMBL" id="PXA04826.1"/>
    </source>
</evidence>
<dbReference type="RefSeq" id="WP_110130632.1">
    <property type="nucleotide sequence ID" value="NZ_QHJQ01000003.1"/>
</dbReference>
<dbReference type="EMBL" id="QHJQ01000003">
    <property type="protein sequence ID" value="PXA04826.1"/>
    <property type="molecule type" value="Genomic_DNA"/>
</dbReference>
<dbReference type="AlphaFoldDB" id="A0A317ZGW5"/>
<keyword evidence="4" id="KW-1185">Reference proteome</keyword>